<organism evidence="1 2">
    <name type="scientific">Capsulimonas corticalis</name>
    <dbReference type="NCBI Taxonomy" id="2219043"/>
    <lineage>
        <taxon>Bacteria</taxon>
        <taxon>Bacillati</taxon>
        <taxon>Armatimonadota</taxon>
        <taxon>Armatimonadia</taxon>
        <taxon>Capsulimonadales</taxon>
        <taxon>Capsulimonadaceae</taxon>
        <taxon>Capsulimonas</taxon>
    </lineage>
</organism>
<dbReference type="KEGG" id="ccot:CCAX7_55310"/>
<dbReference type="AlphaFoldDB" id="A0A402D5J8"/>
<evidence type="ECO:0000313" key="1">
    <source>
        <dbReference type="EMBL" id="BDI33480.1"/>
    </source>
</evidence>
<gene>
    <name evidence="1" type="ORF">CCAX7_55310</name>
</gene>
<sequence>MDDFVVGVLAGTLMGLLLLRSRRVAGEAPAEADEAETQGPKLELVETAEPDAYEDPGKVERQQQLERYRRLLREEFGVDHAGSLVDPMTGEEAATHG</sequence>
<dbReference type="RefSeq" id="WP_119324775.1">
    <property type="nucleotide sequence ID" value="NZ_AP025739.1"/>
</dbReference>
<evidence type="ECO:0000313" key="2">
    <source>
        <dbReference type="Proteomes" id="UP000287394"/>
    </source>
</evidence>
<dbReference type="Proteomes" id="UP000287394">
    <property type="component" value="Chromosome"/>
</dbReference>
<reference evidence="1 2" key="1">
    <citation type="journal article" date="2019" name="Int. J. Syst. Evol. Microbiol.">
        <title>Capsulimonas corticalis gen. nov., sp. nov., an aerobic capsulated bacterium, of a novel bacterial order, Capsulimonadales ord. nov., of the class Armatimonadia of the phylum Armatimonadetes.</title>
        <authorList>
            <person name="Li J."/>
            <person name="Kudo C."/>
            <person name="Tonouchi A."/>
        </authorList>
    </citation>
    <scope>NUCLEOTIDE SEQUENCE [LARGE SCALE GENOMIC DNA]</scope>
    <source>
        <strain evidence="1 2">AX-7</strain>
    </source>
</reference>
<protein>
    <submittedName>
        <fullName evidence="1">Uncharacterized protein</fullName>
    </submittedName>
</protein>
<keyword evidence="2" id="KW-1185">Reference proteome</keyword>
<dbReference type="EMBL" id="AP025739">
    <property type="protein sequence ID" value="BDI33480.1"/>
    <property type="molecule type" value="Genomic_DNA"/>
</dbReference>
<accession>A0A402D5J8</accession>
<proteinExistence type="predicted"/>
<name>A0A402D5J8_9BACT</name>